<evidence type="ECO:0000259" key="2">
    <source>
        <dbReference type="Pfam" id="PF13568"/>
    </source>
</evidence>
<accession>A0AAP2DD34</accession>
<evidence type="ECO:0000313" key="4">
    <source>
        <dbReference type="Proteomes" id="UP001319180"/>
    </source>
</evidence>
<dbReference type="EMBL" id="JAHESC010000033">
    <property type="protein sequence ID" value="MBT1688946.1"/>
    <property type="molecule type" value="Genomic_DNA"/>
</dbReference>
<dbReference type="Pfam" id="PF13568">
    <property type="entry name" value="OMP_b-brl_2"/>
    <property type="match status" value="1"/>
</dbReference>
<dbReference type="InterPro" id="IPR025665">
    <property type="entry name" value="Beta-barrel_OMP_2"/>
</dbReference>
<comment type="caution">
    <text evidence="3">The sequence shown here is derived from an EMBL/GenBank/DDBJ whole genome shotgun (WGS) entry which is preliminary data.</text>
</comment>
<evidence type="ECO:0000313" key="3">
    <source>
        <dbReference type="EMBL" id="MBT1688946.1"/>
    </source>
</evidence>
<reference evidence="3 4" key="1">
    <citation type="submission" date="2021-05" db="EMBL/GenBank/DDBJ databases">
        <title>A Polyphasic approach of four new species of the genus Ohtaekwangia: Ohtaekwangia histidinii sp. nov., Ohtaekwangia cretensis sp. nov., Ohtaekwangia indiensis sp. nov., Ohtaekwangia reichenbachii sp. nov. from diverse environment.</title>
        <authorList>
            <person name="Octaviana S."/>
        </authorList>
    </citation>
    <scope>NUCLEOTIDE SEQUENCE [LARGE SCALE GENOMIC DNA]</scope>
    <source>
        <strain evidence="3 4">PWU37</strain>
    </source>
</reference>
<protein>
    <submittedName>
        <fullName evidence="3">Outer membrane beta-barrel protein</fullName>
    </submittedName>
</protein>
<dbReference type="AlphaFoldDB" id="A0AAP2DD34"/>
<feature type="domain" description="Outer membrane protein beta-barrel" evidence="2">
    <location>
        <begin position="81"/>
        <end position="270"/>
    </location>
</feature>
<gene>
    <name evidence="3" type="ORF">KK078_20440</name>
</gene>
<dbReference type="Proteomes" id="UP001319180">
    <property type="component" value="Unassembled WGS sequence"/>
</dbReference>
<proteinExistence type="predicted"/>
<keyword evidence="4" id="KW-1185">Reference proteome</keyword>
<name>A0AAP2DD34_9BACT</name>
<evidence type="ECO:0000256" key="1">
    <source>
        <dbReference type="SAM" id="SignalP"/>
    </source>
</evidence>
<organism evidence="3 4">
    <name type="scientific">Dawidia soli</name>
    <dbReference type="NCBI Taxonomy" id="2782352"/>
    <lineage>
        <taxon>Bacteria</taxon>
        <taxon>Pseudomonadati</taxon>
        <taxon>Bacteroidota</taxon>
        <taxon>Cytophagia</taxon>
        <taxon>Cytophagales</taxon>
        <taxon>Chryseotaleaceae</taxon>
        <taxon>Dawidia</taxon>
    </lineage>
</organism>
<sequence>MLRVSTLVGLFVIGTSVSALAQHVFVQPKMGVTLSTITNHAGVFDNPVLEPIHWPSWVAPGTLPPDGLPDDVAHREVPGQRTEVKTGFTIGVAVNIAFSERFSLQPELSYIRKGAQTRYSVSAMTTVVGSGVERGSRSWGDGKVTLEYLELPVLARYNFPSKSTIATFFVVAGPVVSMGIGGQVRSDAGYVSYTRNNNTDLSNGSGQSYSEASFARRGSVKFEDATFSNNGRDLYVNSRYDVGAQIGGGVALIQHLVIDVRYSRGFISVYDRYSNARNQTLQVSLGVPLIF</sequence>
<keyword evidence="1" id="KW-0732">Signal</keyword>
<feature type="signal peptide" evidence="1">
    <location>
        <begin position="1"/>
        <end position="21"/>
    </location>
</feature>
<feature type="chain" id="PRO_5043016585" evidence="1">
    <location>
        <begin position="22"/>
        <end position="291"/>
    </location>
</feature>